<dbReference type="EMBL" id="JACNEP010000003">
    <property type="protein sequence ID" value="MBC3765417.1"/>
    <property type="molecule type" value="Genomic_DNA"/>
</dbReference>
<accession>A0A8J6ITD6</accession>
<proteinExistence type="predicted"/>
<evidence type="ECO:0000256" key="1">
    <source>
        <dbReference type="SAM" id="SignalP"/>
    </source>
</evidence>
<feature type="signal peptide" evidence="1">
    <location>
        <begin position="1"/>
        <end position="20"/>
    </location>
</feature>
<evidence type="ECO:0008006" key="4">
    <source>
        <dbReference type="Google" id="ProtNLM"/>
    </source>
</evidence>
<organism evidence="2 3">
    <name type="scientific">Neptunicella marina</name>
    <dbReference type="NCBI Taxonomy" id="2125989"/>
    <lineage>
        <taxon>Bacteria</taxon>
        <taxon>Pseudomonadati</taxon>
        <taxon>Pseudomonadota</taxon>
        <taxon>Gammaproteobacteria</taxon>
        <taxon>Alteromonadales</taxon>
        <taxon>Alteromonadaceae</taxon>
        <taxon>Neptunicella</taxon>
    </lineage>
</organism>
<keyword evidence="1" id="KW-0732">Signal</keyword>
<dbReference type="RefSeq" id="WP_186505885.1">
    <property type="nucleotide sequence ID" value="NZ_JACNEP010000003.1"/>
</dbReference>
<evidence type="ECO:0000313" key="3">
    <source>
        <dbReference type="Proteomes" id="UP000601768"/>
    </source>
</evidence>
<name>A0A8J6ITD6_9ALTE</name>
<dbReference type="Proteomes" id="UP000601768">
    <property type="component" value="Unassembled WGS sequence"/>
</dbReference>
<keyword evidence="3" id="KW-1185">Reference proteome</keyword>
<protein>
    <recommendedName>
        <fullName evidence="4">PEP-CTERM sorting domain-containing protein</fullName>
    </recommendedName>
</protein>
<reference evidence="2" key="1">
    <citation type="journal article" date="2018" name="Int. J. Syst. Evol. Microbiol.">
        <title>Neptunicella marina gen. nov., sp. nov., isolated from surface seawater.</title>
        <authorList>
            <person name="Liu X."/>
            <person name="Lai Q."/>
            <person name="Du Y."/>
            <person name="Zhang X."/>
            <person name="Liu Z."/>
            <person name="Sun F."/>
            <person name="Shao Z."/>
        </authorList>
    </citation>
    <scope>NUCLEOTIDE SEQUENCE</scope>
    <source>
        <strain evidence="2">S27-2</strain>
    </source>
</reference>
<gene>
    <name evidence="2" type="ORF">H8B19_05980</name>
</gene>
<sequence length="240" mass="25686">MKMKFLIGAAILLASSQSMAGAIINGDIANSCSLNGWETDTDGLGPGGSNDFTIVGSAPDCSIAINVDYWGANFTDVFFANTLYQNLALSAAADSTFLLSFDFSVDSELTSADAGFIADYFAIGFGDGTGSLFDQYRKPGYLVAPTDIDGINQYSFSFELDNSWVNQAGWALEFQVLPGFDNNTLMGDFAGSSLYLQNVSLNEVPNATVDEAPVLAFFALGLGLMAWRRNNSQQISRNEP</sequence>
<dbReference type="AlphaFoldDB" id="A0A8J6ITD6"/>
<comment type="caution">
    <text evidence="2">The sequence shown here is derived from an EMBL/GenBank/DDBJ whole genome shotgun (WGS) entry which is preliminary data.</text>
</comment>
<feature type="chain" id="PRO_5035178850" description="PEP-CTERM sorting domain-containing protein" evidence="1">
    <location>
        <begin position="21"/>
        <end position="240"/>
    </location>
</feature>
<evidence type="ECO:0000313" key="2">
    <source>
        <dbReference type="EMBL" id="MBC3765417.1"/>
    </source>
</evidence>
<reference evidence="2" key="2">
    <citation type="submission" date="2020-08" db="EMBL/GenBank/DDBJ databases">
        <authorList>
            <person name="Lai Q."/>
        </authorList>
    </citation>
    <scope>NUCLEOTIDE SEQUENCE</scope>
    <source>
        <strain evidence="2">S27-2</strain>
    </source>
</reference>